<dbReference type="AlphaFoldDB" id="A0A381UQS4"/>
<keyword evidence="4" id="KW-0862">Zinc</keyword>
<dbReference type="NCBIfam" id="TIGR03367">
    <property type="entry name" value="queuosine_QueD"/>
    <property type="match status" value="1"/>
</dbReference>
<evidence type="ECO:0000256" key="1">
    <source>
        <dbReference type="ARBA" id="ARBA00001947"/>
    </source>
</evidence>
<dbReference type="GO" id="GO:0008616">
    <property type="term" value="P:tRNA queuosine(34) biosynthetic process"/>
    <property type="evidence" value="ECO:0007669"/>
    <property type="project" value="UniProtKB-KW"/>
</dbReference>
<dbReference type="InterPro" id="IPR007115">
    <property type="entry name" value="6-PTP_synth/QueD"/>
</dbReference>
<organism evidence="7">
    <name type="scientific">marine metagenome</name>
    <dbReference type="NCBI Taxonomy" id="408172"/>
    <lineage>
        <taxon>unclassified sequences</taxon>
        <taxon>metagenomes</taxon>
        <taxon>ecological metagenomes</taxon>
    </lineage>
</organism>
<evidence type="ECO:0000256" key="4">
    <source>
        <dbReference type="ARBA" id="ARBA00022833"/>
    </source>
</evidence>
<comment type="cofactor">
    <cofactor evidence="1">
        <name>Zn(2+)</name>
        <dbReference type="ChEBI" id="CHEBI:29105"/>
    </cofactor>
</comment>
<sequence length="118" mass="13597">MELRKTFQFEAAHLLPHLPEDHKCRRLHGHSFTAEIVIEGDCNPKLGWVLDYADISAAFKPLWEQLDHRYLNDVEGLENPTSENVAVWIWERLKPSLPLLTAVEVAETCTARCVYRGE</sequence>
<keyword evidence="2" id="KW-0479">Metal-binding</keyword>
<dbReference type="Pfam" id="PF01242">
    <property type="entry name" value="PTPS"/>
    <property type="match status" value="1"/>
</dbReference>
<dbReference type="PIRSF" id="PIRSF006113">
    <property type="entry name" value="PTP_synth"/>
    <property type="match status" value="1"/>
</dbReference>
<evidence type="ECO:0000256" key="6">
    <source>
        <dbReference type="ARBA" id="ARBA00025704"/>
    </source>
</evidence>
<comment type="pathway">
    <text evidence="6">Purine metabolism.</text>
</comment>
<evidence type="ECO:0000256" key="3">
    <source>
        <dbReference type="ARBA" id="ARBA00022785"/>
    </source>
</evidence>
<evidence type="ECO:0008006" key="8">
    <source>
        <dbReference type="Google" id="ProtNLM"/>
    </source>
</evidence>
<dbReference type="FunFam" id="3.30.479.10:FF:000001">
    <property type="entry name" value="6-carboxy-5,6,7,8-tetrahydropterin synthase"/>
    <property type="match status" value="1"/>
</dbReference>
<dbReference type="GO" id="GO:0070497">
    <property type="term" value="F:6-carboxytetrahydropterin synthase activity"/>
    <property type="evidence" value="ECO:0007669"/>
    <property type="project" value="TreeGrafter"/>
</dbReference>
<dbReference type="InterPro" id="IPR038418">
    <property type="entry name" value="6-PTP_synth/QueD_sf"/>
</dbReference>
<evidence type="ECO:0000256" key="2">
    <source>
        <dbReference type="ARBA" id="ARBA00022723"/>
    </source>
</evidence>
<evidence type="ECO:0000313" key="7">
    <source>
        <dbReference type="EMBL" id="SVA30420.1"/>
    </source>
</evidence>
<dbReference type="Gene3D" id="3.30.479.10">
    <property type="entry name" value="6-pyruvoyl tetrahydropterin synthase/QueD"/>
    <property type="match status" value="1"/>
</dbReference>
<dbReference type="PANTHER" id="PTHR12589">
    <property type="entry name" value="PYRUVOYL TETRAHYDROBIOPTERIN SYNTHASE"/>
    <property type="match status" value="1"/>
</dbReference>
<evidence type="ECO:0000256" key="5">
    <source>
        <dbReference type="ARBA" id="ARBA00023239"/>
    </source>
</evidence>
<name>A0A381UQS4_9ZZZZ</name>
<protein>
    <recommendedName>
        <fullName evidence="8">6-carboxy-5,6,7,8-tetrahydropterin synthase</fullName>
    </recommendedName>
</protein>
<dbReference type="PANTHER" id="PTHR12589:SF7">
    <property type="entry name" value="6-PYRUVOYL TETRAHYDROBIOPTERIN SYNTHASE"/>
    <property type="match status" value="1"/>
</dbReference>
<dbReference type="SUPFAM" id="SSF55620">
    <property type="entry name" value="Tetrahydrobiopterin biosynthesis enzymes-like"/>
    <property type="match status" value="1"/>
</dbReference>
<proteinExistence type="predicted"/>
<dbReference type="GO" id="GO:0046872">
    <property type="term" value="F:metal ion binding"/>
    <property type="evidence" value="ECO:0007669"/>
    <property type="project" value="UniProtKB-KW"/>
</dbReference>
<keyword evidence="3" id="KW-0671">Queuosine biosynthesis</keyword>
<gene>
    <name evidence="7" type="ORF">METZ01_LOCUS83274</name>
</gene>
<keyword evidence="5" id="KW-0456">Lyase</keyword>
<accession>A0A381UQS4</accession>
<dbReference type="EMBL" id="UINC01006923">
    <property type="protein sequence ID" value="SVA30420.1"/>
    <property type="molecule type" value="Genomic_DNA"/>
</dbReference>
<reference evidence="7" key="1">
    <citation type="submission" date="2018-05" db="EMBL/GenBank/DDBJ databases">
        <authorList>
            <person name="Lanie J.A."/>
            <person name="Ng W.-L."/>
            <person name="Kazmierczak K.M."/>
            <person name="Andrzejewski T.M."/>
            <person name="Davidsen T.M."/>
            <person name="Wayne K.J."/>
            <person name="Tettelin H."/>
            <person name="Glass J.I."/>
            <person name="Rusch D."/>
            <person name="Podicherti R."/>
            <person name="Tsui H.-C.T."/>
            <person name="Winkler M.E."/>
        </authorList>
    </citation>
    <scope>NUCLEOTIDE SEQUENCE</scope>
</reference>